<dbReference type="EMBL" id="GBXM01016571">
    <property type="protein sequence ID" value="JAH92006.1"/>
    <property type="molecule type" value="Transcribed_RNA"/>
</dbReference>
<protein>
    <submittedName>
        <fullName evidence="2">Uncharacterized protein</fullName>
    </submittedName>
</protein>
<accession>A0A0E9WNZ2</accession>
<evidence type="ECO:0000313" key="2">
    <source>
        <dbReference type="EMBL" id="JAH92006.1"/>
    </source>
</evidence>
<reference evidence="2" key="1">
    <citation type="submission" date="2014-11" db="EMBL/GenBank/DDBJ databases">
        <authorList>
            <person name="Amaro Gonzalez C."/>
        </authorList>
    </citation>
    <scope>NUCLEOTIDE SEQUENCE</scope>
</reference>
<reference evidence="2" key="2">
    <citation type="journal article" date="2015" name="Fish Shellfish Immunol.">
        <title>Early steps in the European eel (Anguilla anguilla)-Vibrio vulnificus interaction in the gills: Role of the RtxA13 toxin.</title>
        <authorList>
            <person name="Callol A."/>
            <person name="Pajuelo D."/>
            <person name="Ebbesson L."/>
            <person name="Teles M."/>
            <person name="MacKenzie S."/>
            <person name="Amaro C."/>
        </authorList>
    </citation>
    <scope>NUCLEOTIDE SEQUENCE</scope>
</reference>
<name>A0A0E9WNZ2_ANGAN</name>
<organism evidence="2">
    <name type="scientific">Anguilla anguilla</name>
    <name type="common">European freshwater eel</name>
    <name type="synonym">Muraena anguilla</name>
    <dbReference type="NCBI Taxonomy" id="7936"/>
    <lineage>
        <taxon>Eukaryota</taxon>
        <taxon>Metazoa</taxon>
        <taxon>Chordata</taxon>
        <taxon>Craniata</taxon>
        <taxon>Vertebrata</taxon>
        <taxon>Euteleostomi</taxon>
        <taxon>Actinopterygii</taxon>
        <taxon>Neopterygii</taxon>
        <taxon>Teleostei</taxon>
        <taxon>Anguilliformes</taxon>
        <taxon>Anguillidae</taxon>
        <taxon>Anguilla</taxon>
    </lineage>
</organism>
<feature type="region of interest" description="Disordered" evidence="1">
    <location>
        <begin position="26"/>
        <end position="51"/>
    </location>
</feature>
<proteinExistence type="predicted"/>
<evidence type="ECO:0000256" key="1">
    <source>
        <dbReference type="SAM" id="MobiDB-lite"/>
    </source>
</evidence>
<sequence length="51" mass="6327">MNHQIRFRQHHFTLFEYKIMLPTEIREKRKQRPKSKSNGDQNNKELVCSRK</sequence>
<dbReference type="AlphaFoldDB" id="A0A0E9WNZ2"/>